<protein>
    <submittedName>
        <fullName evidence="3">Uncharacterized protein</fullName>
    </submittedName>
</protein>
<dbReference type="PANTHER" id="PTHR36073:SF1">
    <property type="entry name" value="OS01G0962100 PROTEIN"/>
    <property type="match status" value="1"/>
</dbReference>
<feature type="coiled-coil region" evidence="1">
    <location>
        <begin position="202"/>
        <end position="264"/>
    </location>
</feature>
<feature type="transmembrane region" description="Helical" evidence="2">
    <location>
        <begin position="354"/>
        <end position="375"/>
    </location>
</feature>
<organism evidence="3 4">
    <name type="scientific">Cannabis sativa</name>
    <name type="common">Hemp</name>
    <name type="synonym">Marijuana</name>
    <dbReference type="NCBI Taxonomy" id="3483"/>
    <lineage>
        <taxon>Eukaryota</taxon>
        <taxon>Viridiplantae</taxon>
        <taxon>Streptophyta</taxon>
        <taxon>Embryophyta</taxon>
        <taxon>Tracheophyta</taxon>
        <taxon>Spermatophyta</taxon>
        <taxon>Magnoliopsida</taxon>
        <taxon>eudicotyledons</taxon>
        <taxon>Gunneridae</taxon>
        <taxon>Pentapetalae</taxon>
        <taxon>rosids</taxon>
        <taxon>fabids</taxon>
        <taxon>Rosales</taxon>
        <taxon>Cannabaceae</taxon>
        <taxon>Cannabis</taxon>
    </lineage>
</organism>
<evidence type="ECO:0000256" key="2">
    <source>
        <dbReference type="SAM" id="Phobius"/>
    </source>
</evidence>
<keyword evidence="2" id="KW-0472">Membrane</keyword>
<dbReference type="EMBL" id="UZAU01000740">
    <property type="status" value="NOT_ANNOTATED_CDS"/>
    <property type="molecule type" value="Genomic_DNA"/>
</dbReference>
<evidence type="ECO:0000256" key="1">
    <source>
        <dbReference type="SAM" id="Coils"/>
    </source>
</evidence>
<feature type="transmembrane region" description="Helical" evidence="2">
    <location>
        <begin position="328"/>
        <end position="347"/>
    </location>
</feature>
<sequence length="432" mass="48254">MPRKLIQGPERRTHPLVWCIAILCTVVAIAVIIVGLVVFVGYLVIHPSVPVISVVTAHLDKLQNDLAGLFETQLTIYVKAENDNAKAHASFSDTSFVLSFEGIAIARLVADPFDVAKNGSVEFPYRVESSSIPLNPEEMLQVDLALKQDKITFDLKGSSRARWKVGLLGSVKFWCHLNCRLKFHPLTGVYLEMRLNDLHCELENLVWDKKQLELHLQTAIREHKMMEMLLDDLEHEHDKAISTVQLLQDELQELKNENLRLLEVQGKGYWNFTGKDNDNKYGTPSSDETGIILQDSSMIHPVPNTQYELLKLLKPESNDVFDHRRGAAITQSLFSAVLSLLVGMIIWKAEDPCMPLVVALFTVVGMSLKTVVQFFSTIKNKPASDSVALLSLNWFILGTLTYPTLPIVARMLSPVALRIVNGAASLTGLSFS</sequence>
<dbReference type="Proteomes" id="UP000596661">
    <property type="component" value="Chromosome 9"/>
</dbReference>
<accession>A0A803QHI9</accession>
<evidence type="ECO:0000313" key="3">
    <source>
        <dbReference type="EnsemblPlants" id="cds.evm.model.09.839"/>
    </source>
</evidence>
<dbReference type="Gramene" id="evm.model.09.839">
    <property type="protein sequence ID" value="cds.evm.model.09.839"/>
    <property type="gene ID" value="evm.TU.09.839"/>
</dbReference>
<reference evidence="3" key="2">
    <citation type="submission" date="2021-03" db="UniProtKB">
        <authorList>
            <consortium name="EnsemblPlants"/>
        </authorList>
    </citation>
    <scope>IDENTIFICATION</scope>
</reference>
<keyword evidence="2" id="KW-1133">Transmembrane helix</keyword>
<proteinExistence type="predicted"/>
<keyword evidence="1" id="KW-0175">Coiled coil</keyword>
<name>A0A803QHI9_CANSA</name>
<dbReference type="PANTHER" id="PTHR36073">
    <property type="match status" value="1"/>
</dbReference>
<dbReference type="OMA" id="HWIASCL"/>
<feature type="transmembrane region" description="Helical" evidence="2">
    <location>
        <begin position="387"/>
        <end position="409"/>
    </location>
</feature>
<evidence type="ECO:0000313" key="4">
    <source>
        <dbReference type="Proteomes" id="UP000596661"/>
    </source>
</evidence>
<keyword evidence="4" id="KW-1185">Reference proteome</keyword>
<dbReference type="AlphaFoldDB" id="A0A803QHI9"/>
<keyword evidence="2" id="KW-0812">Transmembrane</keyword>
<reference evidence="3" key="1">
    <citation type="submission" date="2018-11" db="EMBL/GenBank/DDBJ databases">
        <authorList>
            <person name="Grassa J C."/>
        </authorList>
    </citation>
    <scope>NUCLEOTIDE SEQUENCE [LARGE SCALE GENOMIC DNA]</scope>
</reference>
<feature type="transmembrane region" description="Helical" evidence="2">
    <location>
        <begin position="16"/>
        <end position="45"/>
    </location>
</feature>
<dbReference type="EnsemblPlants" id="evm.model.09.839">
    <property type="protein sequence ID" value="cds.evm.model.09.839"/>
    <property type="gene ID" value="evm.TU.09.839"/>
</dbReference>